<reference evidence="4 5" key="1">
    <citation type="submission" date="2021-05" db="EMBL/GenBank/DDBJ databases">
        <title>A Polyphasic approach of four new species of the genus Ohtaekwangia: Ohtaekwangia histidinii sp. nov., Ohtaekwangia cretensis sp. nov., Ohtaekwangia indiensis sp. nov., Ohtaekwangia reichenbachii sp. nov. from diverse environment.</title>
        <authorList>
            <person name="Octaviana S."/>
        </authorList>
    </citation>
    <scope>NUCLEOTIDE SEQUENCE [LARGE SCALE GENOMIC DNA]</scope>
    <source>
        <strain evidence="4 5">PWU37</strain>
    </source>
</reference>
<feature type="region of interest" description="Disordered" evidence="2">
    <location>
        <begin position="917"/>
        <end position="936"/>
    </location>
</feature>
<gene>
    <name evidence="4" type="ORF">KK078_01390</name>
</gene>
<feature type="transmembrane region" description="Helical" evidence="3">
    <location>
        <begin position="6"/>
        <end position="28"/>
    </location>
</feature>
<feature type="coiled-coil region" evidence="1">
    <location>
        <begin position="957"/>
        <end position="984"/>
    </location>
</feature>
<comment type="caution">
    <text evidence="4">The sequence shown here is derived from an EMBL/GenBank/DDBJ whole genome shotgun (WGS) entry which is preliminary data.</text>
</comment>
<feature type="compositionally biased region" description="Low complexity" evidence="2">
    <location>
        <begin position="749"/>
        <end position="775"/>
    </location>
</feature>
<evidence type="ECO:0000256" key="3">
    <source>
        <dbReference type="SAM" id="Phobius"/>
    </source>
</evidence>
<keyword evidence="5" id="KW-1185">Reference proteome</keyword>
<keyword evidence="3" id="KW-0812">Transmembrane</keyword>
<keyword evidence="3" id="KW-1133">Transmembrane helix</keyword>
<feature type="transmembrane region" description="Helical" evidence="3">
    <location>
        <begin position="105"/>
        <end position="127"/>
    </location>
</feature>
<dbReference type="EMBL" id="JAHESC010000002">
    <property type="protein sequence ID" value="MBT1685186.1"/>
    <property type="molecule type" value="Genomic_DNA"/>
</dbReference>
<dbReference type="AlphaFoldDB" id="A0AAP2D4H9"/>
<sequence length="1095" mass="127571">MFWLGPWARFVIFFTFLGVAGYCVFRFLKDPLRWWIVRKGLDEEQSARLIGNYLPSEKDRLVNLIQLSALENSSALAAASIRQRSQDLAPVQFDHFIDLRENRKYLRYLFIPVFVILAIAIFNHSILTHSTDRIVHFNRHYSPEVPFQFVIDAKSLQAYYNESFTLQLQLRGQAVPQDAYLVLGKNRLKFENLGSGNFAYTFESVQEAMDFQVEAAGFFSDMFHVALISRPELTQFSVALEYPRYLQRQNEKLVNTGNLEIPEGTRVRWELQAANTTKASIVFASDKTPQDIQHSDNQIFKYQKEFRNPDGYEISLNNAESRNKEKISYRVDVIKDQYPQITVNNFKDSVLYQRVVLGGTISDDYGLSQLVLTFRVRNENQKEVLSRTINIPITRNQSQQSFFYNWPVDSLKLHPGEQLEYYLQVWDNDGVNGRKSTKSAMYSFSLPSQENLANDIVRSQNQTERQLSQSSTKAQKLQDQIEQANQKLKGKQNLDWQDKKMLEDIVQQKQSLDNMLEELKEQNKLLEQKKDAFTEQDERIREKAQQIQKLMEELLDEETKKLFEELQKLLKENSDATQLQKLMDKLNQKTDNLEKELERTLELFKQLQFDYKLDQSIEDIKKQIEKQEGLLEKTESLEKNKDNKKGDNKDSKGDKDKKGDNKDGKQDQQGKNPDEKEKDGQQAGDDQKSENQKLAEEQQKLQEDFQKSSEKMEELKKLGEELDKGDKLPSKEDADKVEQEQEQSQEMLKQNQPSKSKPMQQKSIQQMKQMQQQMEGAQSSMEMEMDMQNIESLRQIIHGLVKLSFDQENLMKNFHELNQSDPRFNGLAQQQMKLKDDARVLEDSLLAIGKRDAFMGSIVTKEIGELNDHLDKVITANRERKRPQAASEMQQSMTSINNLALMLDSHFDMMMQMMANAKPSSKPSNKKGQKPNLSQMQQQLNQKIQELKGSGKSGRQLSEELAEMAAEQERIRKALQEMQEKMKEGGKMPGGDLPAKMEQTEMDLVNKQLTDQMIKRQQEILTRLLETEKSAREQDMEEERKGETAKDYDKEIPKAFEEYLRLKEKEVELLKTVPPKLYPYYKKEVNEYFKRIGNQ</sequence>
<name>A0AAP2D4H9_9BACT</name>
<organism evidence="4 5">
    <name type="scientific">Dawidia soli</name>
    <dbReference type="NCBI Taxonomy" id="2782352"/>
    <lineage>
        <taxon>Bacteria</taxon>
        <taxon>Pseudomonadati</taxon>
        <taxon>Bacteroidota</taxon>
        <taxon>Cytophagia</taxon>
        <taxon>Cytophagales</taxon>
        <taxon>Chryseotaleaceae</taxon>
        <taxon>Dawidia</taxon>
    </lineage>
</organism>
<feature type="compositionally biased region" description="Basic and acidic residues" evidence="2">
    <location>
        <begin position="635"/>
        <end position="739"/>
    </location>
</feature>
<keyword evidence="1" id="KW-0175">Coiled coil</keyword>
<protein>
    <submittedName>
        <fullName evidence="4">DUF4175 family protein</fullName>
    </submittedName>
</protein>
<proteinExistence type="predicted"/>
<evidence type="ECO:0000313" key="5">
    <source>
        <dbReference type="Proteomes" id="UP001319180"/>
    </source>
</evidence>
<evidence type="ECO:0000256" key="1">
    <source>
        <dbReference type="SAM" id="Coils"/>
    </source>
</evidence>
<evidence type="ECO:0000313" key="4">
    <source>
        <dbReference type="EMBL" id="MBT1685186.1"/>
    </source>
</evidence>
<feature type="region of interest" description="Disordered" evidence="2">
    <location>
        <begin position="635"/>
        <end position="775"/>
    </location>
</feature>
<accession>A0AAP2D4H9</accession>
<dbReference type="Proteomes" id="UP001319180">
    <property type="component" value="Unassembled WGS sequence"/>
</dbReference>
<keyword evidence="3" id="KW-0472">Membrane</keyword>
<evidence type="ECO:0000256" key="2">
    <source>
        <dbReference type="SAM" id="MobiDB-lite"/>
    </source>
</evidence>